<dbReference type="Gene3D" id="1.10.630.10">
    <property type="entry name" value="Cytochrome P450"/>
    <property type="match status" value="1"/>
</dbReference>
<keyword evidence="1" id="KW-0472">Membrane</keyword>
<dbReference type="GO" id="GO:0005506">
    <property type="term" value="F:iron ion binding"/>
    <property type="evidence" value="ECO:0007669"/>
    <property type="project" value="InterPro"/>
</dbReference>
<protein>
    <submittedName>
        <fullName evidence="2">Uncharacterized protein</fullName>
    </submittedName>
</protein>
<name>A0A2H3DVD0_ARMGA</name>
<sequence length="60" mass="7053">IIVINSYCVAVDLLDKRSAIYSDKPVLMVLNCMGWGFNLAFLRYDDPHRRIYRRLIHQGL</sequence>
<proteinExistence type="predicted"/>
<evidence type="ECO:0000313" key="3">
    <source>
        <dbReference type="Proteomes" id="UP000217790"/>
    </source>
</evidence>
<keyword evidence="1" id="KW-0812">Transmembrane</keyword>
<evidence type="ECO:0000256" key="1">
    <source>
        <dbReference type="SAM" id="Phobius"/>
    </source>
</evidence>
<feature type="non-terminal residue" evidence="2">
    <location>
        <position position="1"/>
    </location>
</feature>
<dbReference type="GO" id="GO:0020037">
    <property type="term" value="F:heme binding"/>
    <property type="evidence" value="ECO:0007669"/>
    <property type="project" value="InterPro"/>
</dbReference>
<dbReference type="STRING" id="47427.A0A2H3DVD0"/>
<dbReference type="InterPro" id="IPR036396">
    <property type="entry name" value="Cyt_P450_sf"/>
</dbReference>
<accession>A0A2H3DVD0</accession>
<dbReference type="GO" id="GO:0016705">
    <property type="term" value="F:oxidoreductase activity, acting on paired donors, with incorporation or reduction of molecular oxygen"/>
    <property type="evidence" value="ECO:0007669"/>
    <property type="project" value="InterPro"/>
</dbReference>
<dbReference type="OrthoDB" id="1055148at2759"/>
<evidence type="ECO:0000313" key="2">
    <source>
        <dbReference type="EMBL" id="PBK98020.1"/>
    </source>
</evidence>
<keyword evidence="1" id="KW-1133">Transmembrane helix</keyword>
<feature type="transmembrane region" description="Helical" evidence="1">
    <location>
        <begin position="26"/>
        <end position="44"/>
    </location>
</feature>
<gene>
    <name evidence="2" type="ORF">ARMGADRAFT_863065</name>
</gene>
<dbReference type="AlphaFoldDB" id="A0A2H3DVD0"/>
<dbReference type="InParanoid" id="A0A2H3DVD0"/>
<reference evidence="3" key="1">
    <citation type="journal article" date="2017" name="Nat. Ecol. Evol.">
        <title>Genome expansion and lineage-specific genetic innovations in the forest pathogenic fungi Armillaria.</title>
        <authorList>
            <person name="Sipos G."/>
            <person name="Prasanna A.N."/>
            <person name="Walter M.C."/>
            <person name="O'Connor E."/>
            <person name="Balint B."/>
            <person name="Krizsan K."/>
            <person name="Kiss B."/>
            <person name="Hess J."/>
            <person name="Varga T."/>
            <person name="Slot J."/>
            <person name="Riley R."/>
            <person name="Boka B."/>
            <person name="Rigling D."/>
            <person name="Barry K."/>
            <person name="Lee J."/>
            <person name="Mihaltcheva S."/>
            <person name="LaButti K."/>
            <person name="Lipzen A."/>
            <person name="Waldron R."/>
            <person name="Moloney N.M."/>
            <person name="Sperisen C."/>
            <person name="Kredics L."/>
            <person name="Vagvoelgyi C."/>
            <person name="Patrignani A."/>
            <person name="Fitzpatrick D."/>
            <person name="Nagy I."/>
            <person name="Doyle S."/>
            <person name="Anderson J.B."/>
            <person name="Grigoriev I.V."/>
            <person name="Gueldener U."/>
            <person name="Muensterkoetter M."/>
            <person name="Nagy L.G."/>
        </authorList>
    </citation>
    <scope>NUCLEOTIDE SEQUENCE [LARGE SCALE GENOMIC DNA]</scope>
    <source>
        <strain evidence="3">Ar21-2</strain>
    </source>
</reference>
<dbReference type="EMBL" id="KZ293648">
    <property type="protein sequence ID" value="PBK98020.1"/>
    <property type="molecule type" value="Genomic_DNA"/>
</dbReference>
<organism evidence="2 3">
    <name type="scientific">Armillaria gallica</name>
    <name type="common">Bulbous honey fungus</name>
    <name type="synonym">Armillaria bulbosa</name>
    <dbReference type="NCBI Taxonomy" id="47427"/>
    <lineage>
        <taxon>Eukaryota</taxon>
        <taxon>Fungi</taxon>
        <taxon>Dikarya</taxon>
        <taxon>Basidiomycota</taxon>
        <taxon>Agaricomycotina</taxon>
        <taxon>Agaricomycetes</taxon>
        <taxon>Agaricomycetidae</taxon>
        <taxon>Agaricales</taxon>
        <taxon>Marasmiineae</taxon>
        <taxon>Physalacriaceae</taxon>
        <taxon>Armillaria</taxon>
    </lineage>
</organism>
<feature type="non-terminal residue" evidence="2">
    <location>
        <position position="60"/>
    </location>
</feature>
<keyword evidence="3" id="KW-1185">Reference proteome</keyword>
<dbReference type="GO" id="GO:0004497">
    <property type="term" value="F:monooxygenase activity"/>
    <property type="evidence" value="ECO:0007669"/>
    <property type="project" value="InterPro"/>
</dbReference>
<dbReference type="Proteomes" id="UP000217790">
    <property type="component" value="Unassembled WGS sequence"/>
</dbReference>